<protein>
    <submittedName>
        <fullName evidence="2">Uncharacterized protein</fullName>
    </submittedName>
</protein>
<dbReference type="OrthoDB" id="1778311at2"/>
<keyword evidence="1" id="KW-0472">Membrane</keyword>
<reference evidence="2 3" key="1">
    <citation type="submission" date="2008-09" db="EMBL/GenBank/DDBJ databases">
        <authorList>
            <person name="Fulton L."/>
            <person name="Clifton S."/>
            <person name="Fulton B."/>
            <person name="Xu J."/>
            <person name="Minx P."/>
            <person name="Pepin K.H."/>
            <person name="Johnson M."/>
            <person name="Thiruvilangam P."/>
            <person name="Bhonagiri V."/>
            <person name="Nash W.E."/>
            <person name="Mardis E.R."/>
            <person name="Wilson R.K."/>
        </authorList>
    </citation>
    <scope>NUCLEOTIDE SEQUENCE [LARGE SCALE GENOMIC DNA]</scope>
    <source>
        <strain evidence="2 3">DSM 13275</strain>
    </source>
</reference>
<dbReference type="HOGENOM" id="CLU_141500_0_0_9"/>
<organism evidence="2 3">
    <name type="scientific">Peptacetobacter hiranonis (strain DSM 13275 / JCM 10541 / KCTC 15199 / TO-931)</name>
    <name type="common">Clostridium hiranonis</name>
    <dbReference type="NCBI Taxonomy" id="500633"/>
    <lineage>
        <taxon>Bacteria</taxon>
        <taxon>Bacillati</taxon>
        <taxon>Bacillota</taxon>
        <taxon>Clostridia</taxon>
        <taxon>Peptostreptococcales</taxon>
        <taxon>Peptostreptococcaceae</taxon>
        <taxon>Peptacetobacter</taxon>
    </lineage>
</organism>
<dbReference type="STRING" id="500633.CLOHIR_01104"/>
<dbReference type="AlphaFoldDB" id="B6FZ00"/>
<evidence type="ECO:0000313" key="3">
    <source>
        <dbReference type="Proteomes" id="UP000003178"/>
    </source>
</evidence>
<dbReference type="Proteomes" id="UP000003178">
    <property type="component" value="Unassembled WGS sequence"/>
</dbReference>
<sequence>MKNIFKRNYLDEMQEQKLLKIESHGVWIAFSLLVISMLVQIAYANYTKTEAHVAGEMITFFILDIYILFSCIKNGIWARSIKASNKTNSIGALIAGVIVGLLNAFTFPHETEQAIVGAFIMSALFTGILTYILLQICMKITNKRRNKLDENDDEE</sequence>
<evidence type="ECO:0000256" key="1">
    <source>
        <dbReference type="SAM" id="Phobius"/>
    </source>
</evidence>
<keyword evidence="3" id="KW-1185">Reference proteome</keyword>
<dbReference type="RefSeq" id="WP_006440022.1">
    <property type="nucleotide sequence ID" value="NZ_DS995356.1"/>
</dbReference>
<feature type="transmembrane region" description="Helical" evidence="1">
    <location>
        <begin position="26"/>
        <end position="46"/>
    </location>
</feature>
<dbReference type="InterPro" id="IPR046664">
    <property type="entry name" value="DUF6773"/>
</dbReference>
<comment type="caution">
    <text evidence="2">The sequence shown here is derived from an EMBL/GenBank/DDBJ whole genome shotgun (WGS) entry which is preliminary data.</text>
</comment>
<reference evidence="2 3" key="2">
    <citation type="submission" date="2008-10" db="EMBL/GenBank/DDBJ databases">
        <title>Draft genome sequence of Clostridium hiranonis (DSM 13275).</title>
        <authorList>
            <person name="Sudarsanam P."/>
            <person name="Ley R."/>
            <person name="Guruge J."/>
            <person name="Turnbaugh P.J."/>
            <person name="Mahowald M."/>
            <person name="Liep D."/>
            <person name="Gordon J."/>
        </authorList>
    </citation>
    <scope>NUCLEOTIDE SEQUENCE [LARGE SCALE GENOMIC DNA]</scope>
    <source>
        <strain evidence="2 3">DSM 13275</strain>
    </source>
</reference>
<dbReference type="Pfam" id="PF20563">
    <property type="entry name" value="DUF6773"/>
    <property type="match status" value="1"/>
</dbReference>
<keyword evidence="1" id="KW-0812">Transmembrane</keyword>
<feature type="transmembrane region" description="Helical" evidence="1">
    <location>
        <begin position="90"/>
        <end position="108"/>
    </location>
</feature>
<accession>B6FZ00</accession>
<feature type="transmembrane region" description="Helical" evidence="1">
    <location>
        <begin position="114"/>
        <end position="134"/>
    </location>
</feature>
<gene>
    <name evidence="2" type="ORF">CLOHIR_01104</name>
</gene>
<proteinExistence type="predicted"/>
<feature type="transmembrane region" description="Helical" evidence="1">
    <location>
        <begin position="58"/>
        <end position="78"/>
    </location>
</feature>
<evidence type="ECO:0000313" key="2">
    <source>
        <dbReference type="EMBL" id="EEA85246.1"/>
    </source>
</evidence>
<dbReference type="EMBL" id="ABWP01000047">
    <property type="protein sequence ID" value="EEA85246.1"/>
    <property type="molecule type" value="Genomic_DNA"/>
</dbReference>
<keyword evidence="1" id="KW-1133">Transmembrane helix</keyword>
<name>B6FZ00_PEPHT</name>